<dbReference type="GO" id="GO:1902201">
    <property type="term" value="P:negative regulation of bacterial-type flagellum-dependent cell motility"/>
    <property type="evidence" value="ECO:0007669"/>
    <property type="project" value="TreeGrafter"/>
</dbReference>
<organism evidence="4 5">
    <name type="scientific">Roseateles aquatilis</name>
    <dbReference type="NCBI Taxonomy" id="431061"/>
    <lineage>
        <taxon>Bacteria</taxon>
        <taxon>Pseudomonadati</taxon>
        <taxon>Pseudomonadota</taxon>
        <taxon>Betaproteobacteria</taxon>
        <taxon>Burkholderiales</taxon>
        <taxon>Sphaerotilaceae</taxon>
        <taxon>Roseateles</taxon>
    </lineage>
</organism>
<dbReference type="CDD" id="cd01949">
    <property type="entry name" value="GGDEF"/>
    <property type="match status" value="1"/>
</dbReference>
<dbReference type="InterPro" id="IPR029787">
    <property type="entry name" value="Nucleotide_cyclase"/>
</dbReference>
<evidence type="ECO:0000313" key="5">
    <source>
        <dbReference type="Proteomes" id="UP000197468"/>
    </source>
</evidence>
<dbReference type="GO" id="GO:0005886">
    <property type="term" value="C:plasma membrane"/>
    <property type="evidence" value="ECO:0007669"/>
    <property type="project" value="TreeGrafter"/>
</dbReference>
<dbReference type="GO" id="GO:0052621">
    <property type="term" value="F:diguanylate cyclase activity"/>
    <property type="evidence" value="ECO:0007669"/>
    <property type="project" value="UniProtKB-EC"/>
</dbReference>
<comment type="caution">
    <text evidence="4">The sequence shown here is derived from an EMBL/GenBank/DDBJ whole genome shotgun (WGS) entry which is preliminary data.</text>
</comment>
<evidence type="ECO:0000259" key="3">
    <source>
        <dbReference type="PROSITE" id="PS50887"/>
    </source>
</evidence>
<dbReference type="EMBL" id="NIOF01000006">
    <property type="protein sequence ID" value="OWQ88776.1"/>
    <property type="molecule type" value="Genomic_DNA"/>
</dbReference>
<dbReference type="Proteomes" id="UP000197468">
    <property type="component" value="Unassembled WGS sequence"/>
</dbReference>
<reference evidence="4 5" key="1">
    <citation type="journal article" date="2008" name="Int. J. Syst. Evol. Microbiol.">
        <title>Description of Roseateles aquatilis sp. nov. and Roseateles terrae sp. nov., in the class Betaproteobacteria, and emended description of the genus Roseateles.</title>
        <authorList>
            <person name="Gomila M."/>
            <person name="Bowien B."/>
            <person name="Falsen E."/>
            <person name="Moore E.R."/>
            <person name="Lalucat J."/>
        </authorList>
    </citation>
    <scope>NUCLEOTIDE SEQUENCE [LARGE SCALE GENOMIC DNA]</scope>
    <source>
        <strain evidence="4 5">CCUG 48205</strain>
    </source>
</reference>
<dbReference type="InterPro" id="IPR043128">
    <property type="entry name" value="Rev_trsase/Diguanyl_cyclase"/>
</dbReference>
<proteinExistence type="predicted"/>
<accession>A0A246J891</accession>
<dbReference type="EC" id="2.7.7.65" evidence="1"/>
<dbReference type="SUPFAM" id="SSF55073">
    <property type="entry name" value="Nucleotide cyclase"/>
    <property type="match status" value="1"/>
</dbReference>
<evidence type="ECO:0000256" key="2">
    <source>
        <dbReference type="ARBA" id="ARBA00034247"/>
    </source>
</evidence>
<dbReference type="InterPro" id="IPR000160">
    <property type="entry name" value="GGDEF_dom"/>
</dbReference>
<keyword evidence="5" id="KW-1185">Reference proteome</keyword>
<dbReference type="GO" id="GO:0043709">
    <property type="term" value="P:cell adhesion involved in single-species biofilm formation"/>
    <property type="evidence" value="ECO:0007669"/>
    <property type="project" value="TreeGrafter"/>
</dbReference>
<dbReference type="AlphaFoldDB" id="A0A246J891"/>
<protein>
    <recommendedName>
        <fullName evidence="1">diguanylate cyclase</fullName>
        <ecNumber evidence="1">2.7.7.65</ecNumber>
    </recommendedName>
</protein>
<dbReference type="RefSeq" id="WP_088385662.1">
    <property type="nucleotide sequence ID" value="NZ_NIOF01000006.1"/>
</dbReference>
<dbReference type="NCBIfam" id="TIGR00254">
    <property type="entry name" value="GGDEF"/>
    <property type="match status" value="1"/>
</dbReference>
<dbReference type="Gene3D" id="3.30.70.270">
    <property type="match status" value="1"/>
</dbReference>
<dbReference type="SMART" id="SM00267">
    <property type="entry name" value="GGDEF"/>
    <property type="match status" value="1"/>
</dbReference>
<dbReference type="OrthoDB" id="9813903at2"/>
<dbReference type="PROSITE" id="PS50887">
    <property type="entry name" value="GGDEF"/>
    <property type="match status" value="1"/>
</dbReference>
<sequence>MRYTESIAASAQALRTALPLMSRQRAALHPVTYAVWYEHVTAMNGALSRELMTLTQDGRTLDEPQTWALYRKHIAELDEQMAVTLAQDVGDVLRGVSDCTDQAGNQVQQYARALQGWERSLREAAPGQHVQVLAAALQGTVDMRNAVGSLMTRLELSRQEVASLRQEVHRARSEALLDPLTGLSNRRGFDQALAACLQSPDAGTPLAPCLLIGDIDDFTGLQRQLTETRLNDALQQVANTVRSIAQSHHVAARIEENEFALLIPGAGLHEAYTLAEQLRHGVAQLQADAERRMSLSVGVTQLGQGETARDFIARADQALKASRAQGRNRVTVLASDEHFSA</sequence>
<dbReference type="PANTHER" id="PTHR45138">
    <property type="entry name" value="REGULATORY COMPONENTS OF SENSORY TRANSDUCTION SYSTEM"/>
    <property type="match status" value="1"/>
</dbReference>
<evidence type="ECO:0000256" key="1">
    <source>
        <dbReference type="ARBA" id="ARBA00012528"/>
    </source>
</evidence>
<evidence type="ECO:0000313" key="4">
    <source>
        <dbReference type="EMBL" id="OWQ88776.1"/>
    </source>
</evidence>
<dbReference type="InterPro" id="IPR050469">
    <property type="entry name" value="Diguanylate_Cyclase"/>
</dbReference>
<feature type="domain" description="GGDEF" evidence="3">
    <location>
        <begin position="206"/>
        <end position="335"/>
    </location>
</feature>
<name>A0A246J891_9BURK</name>
<gene>
    <name evidence="4" type="ORF">CDN99_14950</name>
</gene>
<dbReference type="Pfam" id="PF00990">
    <property type="entry name" value="GGDEF"/>
    <property type="match status" value="1"/>
</dbReference>
<comment type="catalytic activity">
    <reaction evidence="2">
        <text>2 GTP = 3',3'-c-di-GMP + 2 diphosphate</text>
        <dbReference type="Rhea" id="RHEA:24898"/>
        <dbReference type="ChEBI" id="CHEBI:33019"/>
        <dbReference type="ChEBI" id="CHEBI:37565"/>
        <dbReference type="ChEBI" id="CHEBI:58805"/>
        <dbReference type="EC" id="2.7.7.65"/>
    </reaction>
</comment>
<dbReference type="PANTHER" id="PTHR45138:SF9">
    <property type="entry name" value="DIGUANYLATE CYCLASE DGCM-RELATED"/>
    <property type="match status" value="1"/>
</dbReference>